<gene>
    <name evidence="1" type="ORF">ACFQRF_18220</name>
</gene>
<keyword evidence="2" id="KW-1185">Reference proteome</keyword>
<name>A0ABW2KI88_9ACTN</name>
<proteinExistence type="predicted"/>
<dbReference type="Proteomes" id="UP001596540">
    <property type="component" value="Unassembled WGS sequence"/>
</dbReference>
<dbReference type="EMBL" id="JBHTBH010000008">
    <property type="protein sequence ID" value="MFC7329671.1"/>
    <property type="molecule type" value="Genomic_DNA"/>
</dbReference>
<evidence type="ECO:0008006" key="3">
    <source>
        <dbReference type="Google" id="ProtNLM"/>
    </source>
</evidence>
<evidence type="ECO:0000313" key="1">
    <source>
        <dbReference type="EMBL" id="MFC7329671.1"/>
    </source>
</evidence>
<sequence length="139" mass="15104">MVADEPPVRPTEWAKGVLDDNTSSGYERALLLSAAILGKRSSTQEIIHRYRRAVASEPGPPSDLGGRARKVSVSMPEELTAAVHQRVGRGEFSRYVTEAVARQLELDLLAELADLLEAEHGRVSESLIAEAEAAWPDAD</sequence>
<comment type="caution">
    <text evidence="1">The sequence shown here is derived from an EMBL/GenBank/DDBJ whole genome shotgun (WGS) entry which is preliminary data.</text>
</comment>
<protein>
    <recommendedName>
        <fullName evidence="3">Ribbon-helix-helix protein, CopG family</fullName>
    </recommendedName>
</protein>
<evidence type="ECO:0000313" key="2">
    <source>
        <dbReference type="Proteomes" id="UP001596540"/>
    </source>
</evidence>
<accession>A0ABW2KI88</accession>
<dbReference type="RefSeq" id="WP_379872315.1">
    <property type="nucleotide sequence ID" value="NZ_JBHTBH010000008.1"/>
</dbReference>
<reference evidence="2" key="1">
    <citation type="journal article" date="2019" name="Int. J. Syst. Evol. Microbiol.">
        <title>The Global Catalogue of Microorganisms (GCM) 10K type strain sequencing project: providing services to taxonomists for standard genome sequencing and annotation.</title>
        <authorList>
            <consortium name="The Broad Institute Genomics Platform"/>
            <consortium name="The Broad Institute Genome Sequencing Center for Infectious Disease"/>
            <person name="Wu L."/>
            <person name="Ma J."/>
        </authorList>
    </citation>
    <scope>NUCLEOTIDE SEQUENCE [LARGE SCALE GENOMIC DNA]</scope>
    <source>
        <strain evidence="2">CGMCC 4.7382</strain>
    </source>
</reference>
<organism evidence="1 2">
    <name type="scientific">Marinactinospora rubrisoli</name>
    <dbReference type="NCBI Taxonomy" id="2715399"/>
    <lineage>
        <taxon>Bacteria</taxon>
        <taxon>Bacillati</taxon>
        <taxon>Actinomycetota</taxon>
        <taxon>Actinomycetes</taxon>
        <taxon>Streptosporangiales</taxon>
        <taxon>Nocardiopsidaceae</taxon>
        <taxon>Marinactinospora</taxon>
    </lineage>
</organism>